<protein>
    <recommendedName>
        <fullName evidence="4">Rab-GAP TBC domain-containing protein</fullName>
    </recommendedName>
</protein>
<dbReference type="InterPro" id="IPR035969">
    <property type="entry name" value="Rab-GAP_TBC_sf"/>
</dbReference>
<dbReference type="InterPro" id="IPR000195">
    <property type="entry name" value="Rab-GAP-TBC_dom"/>
</dbReference>
<sequence>MESNVSSEITSGDEEVSSFLLNDDSSNDIKSDLLGDGISYEENEDTRSELKFDAALETEEEKQKRYQIEEALNNSDTDLEMWKKLALDQYGLVNDDLRRKVWPLLLCVDPDTSEKAPLLAELANHSEYNQVVLDVNRSLKRFPPGIPYKQRLALQDQLTVLILRVIMKYPHLRYYQGYHDVAITFLLVVGETVSFRIMERLSTDHLRECMEPTMEKTSYRLNYLYAILQREDKELHEILDRSMVGTMFALPWYLTWFGHSLTQYRDVVRLYDYFLASPPLMPLYVAASLVIDRRQEVFDIDCDMASIHCLLSQIPDNLDFECILQRASNIYKKYPPAKLEKDVKNRVQKEIEQRRRDELRIRRRLDRNKPVWMKMHHYLPDWLLLHYRNKYGLLFATATLLVGLYAYLKATETGFSIFKQGSWHI</sequence>
<evidence type="ECO:0000259" key="4">
    <source>
        <dbReference type="PROSITE" id="PS50086"/>
    </source>
</evidence>
<dbReference type="GO" id="GO:0006888">
    <property type="term" value="P:endoplasmic reticulum to Golgi vesicle-mediated transport"/>
    <property type="evidence" value="ECO:0007669"/>
    <property type="project" value="TreeGrafter"/>
</dbReference>
<dbReference type="Pfam" id="PF00566">
    <property type="entry name" value="RabGAP-TBC"/>
    <property type="match status" value="1"/>
</dbReference>
<name>A0AAN7S8Y3_9COLE</name>
<comment type="caution">
    <text evidence="5">The sequence shown here is derived from an EMBL/GenBank/DDBJ whole genome shotgun (WGS) entry which is preliminary data.</text>
</comment>
<dbReference type="Proteomes" id="UP001353858">
    <property type="component" value="Unassembled WGS sequence"/>
</dbReference>
<dbReference type="GO" id="GO:0005096">
    <property type="term" value="F:GTPase activator activity"/>
    <property type="evidence" value="ECO:0007669"/>
    <property type="project" value="UniProtKB-KW"/>
</dbReference>
<organism evidence="5 6">
    <name type="scientific">Aquatica leii</name>
    <dbReference type="NCBI Taxonomy" id="1421715"/>
    <lineage>
        <taxon>Eukaryota</taxon>
        <taxon>Metazoa</taxon>
        <taxon>Ecdysozoa</taxon>
        <taxon>Arthropoda</taxon>
        <taxon>Hexapoda</taxon>
        <taxon>Insecta</taxon>
        <taxon>Pterygota</taxon>
        <taxon>Neoptera</taxon>
        <taxon>Endopterygota</taxon>
        <taxon>Coleoptera</taxon>
        <taxon>Polyphaga</taxon>
        <taxon>Elateriformia</taxon>
        <taxon>Elateroidea</taxon>
        <taxon>Lampyridae</taxon>
        <taxon>Luciolinae</taxon>
        <taxon>Aquatica</taxon>
    </lineage>
</organism>
<evidence type="ECO:0000256" key="3">
    <source>
        <dbReference type="SAM" id="Phobius"/>
    </source>
</evidence>
<dbReference type="InterPro" id="IPR045913">
    <property type="entry name" value="TBC20/Gyp8-like"/>
</dbReference>
<feature type="region of interest" description="Disordered" evidence="2">
    <location>
        <begin position="1"/>
        <end position="35"/>
    </location>
</feature>
<dbReference type="Gene3D" id="1.10.8.1310">
    <property type="match status" value="1"/>
</dbReference>
<dbReference type="SMART" id="SM00164">
    <property type="entry name" value="TBC"/>
    <property type="match status" value="1"/>
</dbReference>
<gene>
    <name evidence="5" type="ORF">RN001_007057</name>
</gene>
<keyword evidence="3" id="KW-1133">Transmembrane helix</keyword>
<reference evidence="6" key="1">
    <citation type="submission" date="2023-01" db="EMBL/GenBank/DDBJ databases">
        <title>Key to firefly adult light organ development and bioluminescence: homeobox transcription factors regulate luciferase expression and transportation to peroxisome.</title>
        <authorList>
            <person name="Fu X."/>
        </authorList>
    </citation>
    <scope>NUCLEOTIDE SEQUENCE [LARGE SCALE GENOMIC DNA]</scope>
</reference>
<feature type="transmembrane region" description="Helical" evidence="3">
    <location>
        <begin position="391"/>
        <end position="408"/>
    </location>
</feature>
<keyword evidence="3" id="KW-0812">Transmembrane</keyword>
<evidence type="ECO:0000256" key="1">
    <source>
        <dbReference type="ARBA" id="ARBA00022468"/>
    </source>
</evidence>
<dbReference type="PANTHER" id="PTHR20913:SF7">
    <property type="entry name" value="RE60063P"/>
    <property type="match status" value="1"/>
</dbReference>
<accession>A0AAN7S8Y3</accession>
<dbReference type="PANTHER" id="PTHR20913">
    <property type="entry name" value="TBC1 DOMAIN FAMILY MEMBER 20/GTPASE"/>
    <property type="match status" value="1"/>
</dbReference>
<feature type="compositionally biased region" description="Polar residues" evidence="2">
    <location>
        <begin position="1"/>
        <end position="10"/>
    </location>
</feature>
<dbReference type="AlphaFoldDB" id="A0AAN7S8Y3"/>
<evidence type="ECO:0000313" key="6">
    <source>
        <dbReference type="Proteomes" id="UP001353858"/>
    </source>
</evidence>
<dbReference type="PROSITE" id="PS50086">
    <property type="entry name" value="TBC_RABGAP"/>
    <property type="match status" value="1"/>
</dbReference>
<dbReference type="SUPFAM" id="SSF47923">
    <property type="entry name" value="Ypt/Rab-GAP domain of gyp1p"/>
    <property type="match status" value="2"/>
</dbReference>
<dbReference type="EMBL" id="JARPUR010000003">
    <property type="protein sequence ID" value="KAK4878911.1"/>
    <property type="molecule type" value="Genomic_DNA"/>
</dbReference>
<keyword evidence="1" id="KW-0343">GTPase activation</keyword>
<proteinExistence type="predicted"/>
<dbReference type="GO" id="GO:0005789">
    <property type="term" value="C:endoplasmic reticulum membrane"/>
    <property type="evidence" value="ECO:0007669"/>
    <property type="project" value="TreeGrafter"/>
</dbReference>
<evidence type="ECO:0000256" key="2">
    <source>
        <dbReference type="SAM" id="MobiDB-lite"/>
    </source>
</evidence>
<keyword evidence="3" id="KW-0472">Membrane</keyword>
<dbReference type="FunFam" id="1.10.8.1310:FF:000001">
    <property type="entry name" value="TBC1 domain family, member 20"/>
    <property type="match status" value="1"/>
</dbReference>
<dbReference type="Gene3D" id="1.10.472.80">
    <property type="entry name" value="Ypt/Rab-GAP domain of gyp1p, domain 3"/>
    <property type="match status" value="1"/>
</dbReference>
<evidence type="ECO:0000313" key="5">
    <source>
        <dbReference type="EMBL" id="KAK4878911.1"/>
    </source>
</evidence>
<keyword evidence="6" id="KW-1185">Reference proteome</keyword>
<feature type="domain" description="Rab-GAP TBC" evidence="4">
    <location>
        <begin position="92"/>
        <end position="278"/>
    </location>
</feature>